<dbReference type="Proteomes" id="UP000694005">
    <property type="component" value="Chromosome A02"/>
</dbReference>
<feature type="region of interest" description="Disordered" evidence="1">
    <location>
        <begin position="225"/>
        <end position="244"/>
    </location>
</feature>
<reference evidence="3 4" key="1">
    <citation type="submission" date="2021-07" db="EMBL/GenBank/DDBJ databases">
        <authorList>
            <consortium name="Genoscope - CEA"/>
            <person name="William W."/>
        </authorList>
    </citation>
    <scope>NUCLEOTIDE SEQUENCE [LARGE SCALE GENOMIC DNA]</scope>
</reference>
<evidence type="ECO:0000313" key="4">
    <source>
        <dbReference type="Proteomes" id="UP000694005"/>
    </source>
</evidence>
<dbReference type="SUPFAM" id="SSF54001">
    <property type="entry name" value="Cysteine proteinases"/>
    <property type="match status" value="1"/>
</dbReference>
<dbReference type="Pfam" id="PF17800">
    <property type="entry name" value="NPL"/>
    <property type="match status" value="2"/>
</dbReference>
<evidence type="ECO:0000256" key="1">
    <source>
        <dbReference type="SAM" id="MobiDB-lite"/>
    </source>
</evidence>
<dbReference type="InterPro" id="IPR038765">
    <property type="entry name" value="Papain-like_cys_pep_sf"/>
</dbReference>
<name>A0A8D9LYZ7_BRACM</name>
<dbReference type="Gene3D" id="2.60.120.340">
    <property type="entry name" value="Nucleoplasmin core domain"/>
    <property type="match status" value="2"/>
</dbReference>
<evidence type="ECO:0000313" key="3">
    <source>
        <dbReference type="EMBL" id="CAG7892106.1"/>
    </source>
</evidence>
<gene>
    <name evidence="3" type="ORF">BRAPAZ1V2_A02P10580.2</name>
</gene>
<feature type="region of interest" description="Disordered" evidence="1">
    <location>
        <begin position="108"/>
        <end position="141"/>
    </location>
</feature>
<protein>
    <recommendedName>
        <fullName evidence="2">Nucleoplasmin-like domain-containing protein</fullName>
    </recommendedName>
</protein>
<feature type="domain" description="Nucleoplasmin-like" evidence="2">
    <location>
        <begin position="1"/>
        <end position="86"/>
    </location>
</feature>
<evidence type="ECO:0000259" key="2">
    <source>
        <dbReference type="Pfam" id="PF17800"/>
    </source>
</evidence>
<feature type="compositionally biased region" description="Basic and acidic residues" evidence="1">
    <location>
        <begin position="116"/>
        <end position="132"/>
    </location>
</feature>
<sequence length="493" mass="55811">GAEVKAGKPLKVKPDEDCLIHLSHACIDNGKKGETALLYVTVDGKKLVIGKLSQGSISQISLYLIFDQEFELSHSLETGSVHFIGYKSPNMDDEECYSSSDSSSEEEVECCQGLKADSEPKAKPAEEVKHESDDDDDEGAKVKAGKTLKVKPGENCLIHISQASLGKAENGVSALLYATVDDKKLLLGTLSQDISFDHLLFDREFELSHTLDRGYVHFIGHQRNKKKRASESSKTPVSFKKSKPNTENSFEEITKICQNLVVLLKSVPTKKDIPAIFDKWERTADSRWPLKRDSWRDKRRDNIPPQYIQTQGNCWAIAFYRQWSTMAKLKGRSRPKLTLAKLMSGVSFRYRTGDGQLRKLEAAVEFMKNEHYVDEMFLHVKPSGDSEDEKFEQLIENLLLEGPVAVSFDYFPSYRTGKERILSPTLTERLRNPYEHTSKHVGLLMGSGIELVDGEPKHFWDIYESRGASWRDCGFDRLARHEGLILQATEMRL</sequence>
<feature type="non-terminal residue" evidence="3">
    <location>
        <position position="1"/>
    </location>
</feature>
<dbReference type="InterPro" id="IPR041232">
    <property type="entry name" value="NPL"/>
</dbReference>
<proteinExistence type="predicted"/>
<dbReference type="Gramene" id="A02p10580.2_BraZ1">
    <property type="protein sequence ID" value="A02p10580.2_BraZ1.CDS"/>
    <property type="gene ID" value="A02g10580.2_BraZ1"/>
</dbReference>
<dbReference type="AlphaFoldDB" id="A0A8D9LYZ7"/>
<feature type="domain" description="Nucleoplasmin-like" evidence="2">
    <location>
        <begin position="139"/>
        <end position="221"/>
    </location>
</feature>
<dbReference type="Gene3D" id="3.90.70.10">
    <property type="entry name" value="Cysteine proteinases"/>
    <property type="match status" value="1"/>
</dbReference>
<organism evidence="3 4">
    <name type="scientific">Brassica campestris</name>
    <name type="common">Field mustard</name>
    <dbReference type="NCBI Taxonomy" id="3711"/>
    <lineage>
        <taxon>Eukaryota</taxon>
        <taxon>Viridiplantae</taxon>
        <taxon>Streptophyta</taxon>
        <taxon>Embryophyta</taxon>
        <taxon>Tracheophyta</taxon>
        <taxon>Spermatophyta</taxon>
        <taxon>Magnoliopsida</taxon>
        <taxon>eudicotyledons</taxon>
        <taxon>Gunneridae</taxon>
        <taxon>Pentapetalae</taxon>
        <taxon>rosids</taxon>
        <taxon>malvids</taxon>
        <taxon>Brassicales</taxon>
        <taxon>Brassicaceae</taxon>
        <taxon>Brassiceae</taxon>
        <taxon>Brassica</taxon>
    </lineage>
</organism>
<dbReference type="EMBL" id="LS974618">
    <property type="protein sequence ID" value="CAG7892106.1"/>
    <property type="molecule type" value="Genomic_DNA"/>
</dbReference>
<accession>A0A8D9LYZ7</accession>